<feature type="region of interest" description="Disordered" evidence="5">
    <location>
        <begin position="110"/>
        <end position="142"/>
    </location>
</feature>
<protein>
    <recommendedName>
        <fullName evidence="6">ZZ-type domain-containing protein</fullName>
    </recommendedName>
</protein>
<feature type="domain" description="ZZ-type" evidence="6">
    <location>
        <begin position="40"/>
        <end position="108"/>
    </location>
</feature>
<keyword evidence="2 4" id="KW-0863">Zinc-finger</keyword>
<evidence type="ECO:0000313" key="7">
    <source>
        <dbReference type="EMBL" id="CAE0129802.1"/>
    </source>
</evidence>
<keyword evidence="1" id="KW-0479">Metal-binding</keyword>
<evidence type="ECO:0000256" key="5">
    <source>
        <dbReference type="SAM" id="MobiDB-lite"/>
    </source>
</evidence>
<evidence type="ECO:0000256" key="4">
    <source>
        <dbReference type="PROSITE-ProRule" id="PRU00228"/>
    </source>
</evidence>
<dbReference type="EMBL" id="HBHY01004109">
    <property type="protein sequence ID" value="CAE0129802.1"/>
    <property type="molecule type" value="Transcribed_RNA"/>
</dbReference>
<keyword evidence="3" id="KW-0862">Zinc</keyword>
<reference evidence="7" key="1">
    <citation type="submission" date="2021-01" db="EMBL/GenBank/DDBJ databases">
        <authorList>
            <person name="Corre E."/>
            <person name="Pelletier E."/>
            <person name="Niang G."/>
            <person name="Scheremetjew M."/>
            <person name="Finn R."/>
            <person name="Kale V."/>
            <person name="Holt S."/>
            <person name="Cochrane G."/>
            <person name="Meng A."/>
            <person name="Brown T."/>
            <person name="Cohen L."/>
        </authorList>
    </citation>
    <scope>NUCLEOTIDE SEQUENCE</scope>
    <source>
        <strain evidence="7">RCC927</strain>
    </source>
</reference>
<dbReference type="Gene3D" id="3.30.60.90">
    <property type="match status" value="1"/>
</dbReference>
<accession>A0A7S3BAH5</accession>
<dbReference type="AlphaFoldDB" id="A0A7S3BAH5"/>
<gene>
    <name evidence="7" type="ORF">PSIN1315_LOCUS2718</name>
</gene>
<dbReference type="SUPFAM" id="SSF57850">
    <property type="entry name" value="RING/U-box"/>
    <property type="match status" value="1"/>
</dbReference>
<dbReference type="SMART" id="SM00291">
    <property type="entry name" value="ZnF_ZZ"/>
    <property type="match status" value="1"/>
</dbReference>
<dbReference type="PANTHER" id="PTHR20930:SF0">
    <property type="entry name" value="PROTEIN ILRUN"/>
    <property type="match status" value="1"/>
</dbReference>
<organism evidence="7">
    <name type="scientific">Prasinoderma singulare</name>
    <dbReference type="NCBI Taxonomy" id="676789"/>
    <lineage>
        <taxon>Eukaryota</taxon>
        <taxon>Viridiplantae</taxon>
        <taxon>Prasinodermophyta</taxon>
        <taxon>Prasinodermophyceae</taxon>
        <taxon>Prasinodermales</taxon>
        <taxon>Prasinodermaceae</taxon>
        <taxon>Prasinoderma</taxon>
    </lineage>
</organism>
<evidence type="ECO:0000256" key="1">
    <source>
        <dbReference type="ARBA" id="ARBA00022723"/>
    </source>
</evidence>
<dbReference type="PANTHER" id="PTHR20930">
    <property type="entry name" value="OVARIAN CARCINOMA ANTIGEN CA125-RELATED"/>
    <property type="match status" value="1"/>
</dbReference>
<dbReference type="Pfam" id="PF00569">
    <property type="entry name" value="ZZ"/>
    <property type="match status" value="1"/>
</dbReference>
<sequence length="151" mass="16540">MAAKRAEIAAMVSALRLDQERAAADKEKLQEQRAQFFGTHEGVHCDGCGTGPIVGYRYKCKRCQNHDICESCYDMHRLEGKVTNAHNRQALSLDAADHDFKLHKEKGFKSMAGGAAKGQTQKSAPKLKPNDPCSCGSKKKAKKCGCGVFRP</sequence>
<proteinExistence type="predicted"/>
<name>A0A7S3BAH5_9VIRI</name>
<dbReference type="GO" id="GO:0008270">
    <property type="term" value="F:zinc ion binding"/>
    <property type="evidence" value="ECO:0007669"/>
    <property type="project" value="UniProtKB-KW"/>
</dbReference>
<dbReference type="InterPro" id="IPR043145">
    <property type="entry name" value="Znf_ZZ_sf"/>
</dbReference>
<dbReference type="PROSITE" id="PS50135">
    <property type="entry name" value="ZF_ZZ_2"/>
    <property type="match status" value="1"/>
</dbReference>
<evidence type="ECO:0000259" key="6">
    <source>
        <dbReference type="PROSITE" id="PS50135"/>
    </source>
</evidence>
<evidence type="ECO:0000256" key="2">
    <source>
        <dbReference type="ARBA" id="ARBA00022771"/>
    </source>
</evidence>
<evidence type="ECO:0000256" key="3">
    <source>
        <dbReference type="ARBA" id="ARBA00022833"/>
    </source>
</evidence>
<dbReference type="InterPro" id="IPR000433">
    <property type="entry name" value="Znf_ZZ"/>
</dbReference>